<dbReference type="CDD" id="cd00075">
    <property type="entry name" value="HATPase"/>
    <property type="match status" value="1"/>
</dbReference>
<dbReference type="Gene3D" id="1.10.287.130">
    <property type="match status" value="1"/>
</dbReference>
<dbReference type="CDD" id="cd00082">
    <property type="entry name" value="HisKA"/>
    <property type="match status" value="1"/>
</dbReference>
<dbReference type="InterPro" id="IPR005467">
    <property type="entry name" value="His_kinase_dom"/>
</dbReference>
<dbReference type="SUPFAM" id="SSF55874">
    <property type="entry name" value="ATPase domain of HSP90 chaperone/DNA topoisomerase II/histidine kinase"/>
    <property type="match status" value="1"/>
</dbReference>
<reference evidence="9 10" key="2">
    <citation type="submission" date="2018-03" db="EMBL/GenBank/DDBJ databases">
        <authorList>
            <person name="Keele B.F."/>
        </authorList>
    </citation>
    <scope>NUCLEOTIDE SEQUENCE [LARGE SCALE GENOMIC DNA]</scope>
    <source>
        <strain evidence="9 10">CCALA 016</strain>
    </source>
</reference>
<evidence type="ECO:0000256" key="4">
    <source>
        <dbReference type="ARBA" id="ARBA00022679"/>
    </source>
</evidence>
<dbReference type="OrthoDB" id="9773956at2"/>
<dbReference type="PRINTS" id="PR00344">
    <property type="entry name" value="BCTRLSENSOR"/>
</dbReference>
<comment type="caution">
    <text evidence="9">The sequence shown here is derived from an EMBL/GenBank/DDBJ whole genome shotgun (WGS) entry which is preliminary data.</text>
</comment>
<proteinExistence type="predicted"/>
<reference evidence="9 10" key="1">
    <citation type="submission" date="2018-03" db="EMBL/GenBank/DDBJ databases">
        <title>The ancient ancestry and fast evolution of plastids.</title>
        <authorList>
            <person name="Moore K.R."/>
            <person name="Magnabosco C."/>
            <person name="Momper L."/>
            <person name="Gold D.A."/>
            <person name="Bosak T."/>
            <person name="Fournier G.P."/>
        </authorList>
    </citation>
    <scope>NUCLEOTIDE SEQUENCE [LARGE SCALE GENOMIC DNA]</scope>
    <source>
        <strain evidence="9 10">CCALA 016</strain>
    </source>
</reference>
<name>A0A2T1LWQ0_9CHRO</name>
<dbReference type="SUPFAM" id="SSF47384">
    <property type="entry name" value="Homodimeric domain of signal transducing histidine kinase"/>
    <property type="match status" value="1"/>
</dbReference>
<dbReference type="Proteomes" id="UP000239001">
    <property type="component" value="Unassembled WGS sequence"/>
</dbReference>
<dbReference type="EMBL" id="PXOH01000013">
    <property type="protein sequence ID" value="PSF36582.1"/>
    <property type="molecule type" value="Genomic_DNA"/>
</dbReference>
<dbReference type="InterPro" id="IPR036890">
    <property type="entry name" value="HATPase_C_sf"/>
</dbReference>
<evidence type="ECO:0000256" key="1">
    <source>
        <dbReference type="ARBA" id="ARBA00000085"/>
    </source>
</evidence>
<keyword evidence="10" id="KW-1185">Reference proteome</keyword>
<dbReference type="InterPro" id="IPR003661">
    <property type="entry name" value="HisK_dim/P_dom"/>
</dbReference>
<feature type="domain" description="Histidine kinase" evidence="8">
    <location>
        <begin position="182"/>
        <end position="425"/>
    </location>
</feature>
<dbReference type="Pfam" id="PF00512">
    <property type="entry name" value="HisKA"/>
    <property type="match status" value="1"/>
</dbReference>
<dbReference type="Pfam" id="PF02518">
    <property type="entry name" value="HATPase_c"/>
    <property type="match status" value="1"/>
</dbReference>
<dbReference type="AlphaFoldDB" id="A0A2T1LWQ0"/>
<dbReference type="InterPro" id="IPR050736">
    <property type="entry name" value="Sensor_HK_Regulatory"/>
</dbReference>
<keyword evidence="4" id="KW-0808">Transferase</keyword>
<comment type="catalytic activity">
    <reaction evidence="1">
        <text>ATP + protein L-histidine = ADP + protein N-phospho-L-histidine.</text>
        <dbReference type="EC" id="2.7.13.3"/>
    </reaction>
</comment>
<organism evidence="9 10">
    <name type="scientific">Aphanothece hegewaldii CCALA 016</name>
    <dbReference type="NCBI Taxonomy" id="2107694"/>
    <lineage>
        <taxon>Bacteria</taxon>
        <taxon>Bacillati</taxon>
        <taxon>Cyanobacteriota</taxon>
        <taxon>Cyanophyceae</taxon>
        <taxon>Oscillatoriophycideae</taxon>
        <taxon>Chroococcales</taxon>
        <taxon>Aphanothecaceae</taxon>
        <taxon>Aphanothece</taxon>
    </lineage>
</organism>
<evidence type="ECO:0000256" key="5">
    <source>
        <dbReference type="ARBA" id="ARBA00022777"/>
    </source>
</evidence>
<dbReference type="FunFam" id="3.30.565.10:FF:000006">
    <property type="entry name" value="Sensor histidine kinase WalK"/>
    <property type="match status" value="1"/>
</dbReference>
<accession>A0A2T1LWQ0</accession>
<sequence length="428" mass="48426">MSHSPPVSMSPSPEFIALCETQIALLTQELQAAWGIVYLTKGWVNSRETQLIPVVVYPSKESVGYGKESNQELPKIEIKNSSPLALLGNNLTEIEDKFTSSYEDHTKERQVILPLVYEQKIMGLLVTRRNEREWNEQEIEQIAKIAQTLALACFLDQRQKWYEKQLQEQNEQKELERDRLDNLLHQLRNPLTALRTFGKLLLKRFLQDESNQPIIKGILRESDRLQELLEEFEAEIAQKTQDTPTIELLPEDKKASSVRFLLPSSSVTLESISVIDLIDPLISSAKAIAQEKKITFISDIPTNLPLVQANSKALREVLSNLIDNALKYTPEEGKVTITVELFPTTLKILISDTGYGIPKEDLDHLFERHYRGIQAQGTIPGTGLGLAIAHELIEQMGGEIEVMSPISNNPNLPGTTFTVCLKRYIYPL</sequence>
<dbReference type="PROSITE" id="PS50109">
    <property type="entry name" value="HIS_KIN"/>
    <property type="match status" value="1"/>
</dbReference>
<dbReference type="PANTHER" id="PTHR43711">
    <property type="entry name" value="TWO-COMPONENT HISTIDINE KINASE"/>
    <property type="match status" value="1"/>
</dbReference>
<dbReference type="InterPro" id="IPR029016">
    <property type="entry name" value="GAF-like_dom_sf"/>
</dbReference>
<feature type="coiled-coil region" evidence="7">
    <location>
        <begin position="215"/>
        <end position="242"/>
    </location>
</feature>
<dbReference type="GO" id="GO:0000155">
    <property type="term" value="F:phosphorelay sensor kinase activity"/>
    <property type="evidence" value="ECO:0007669"/>
    <property type="project" value="InterPro"/>
</dbReference>
<keyword evidence="6" id="KW-0902">Two-component regulatory system</keyword>
<dbReference type="InterPro" id="IPR004358">
    <property type="entry name" value="Sig_transdc_His_kin-like_C"/>
</dbReference>
<protein>
    <recommendedName>
        <fullName evidence="2">histidine kinase</fullName>
        <ecNumber evidence="2">2.7.13.3</ecNumber>
    </recommendedName>
</protein>
<keyword evidence="3" id="KW-0597">Phosphoprotein</keyword>
<dbReference type="SMART" id="SM00388">
    <property type="entry name" value="HisKA"/>
    <property type="match status" value="1"/>
</dbReference>
<dbReference type="Gene3D" id="3.30.450.40">
    <property type="match status" value="1"/>
</dbReference>
<dbReference type="RefSeq" id="WP_106457298.1">
    <property type="nucleotide sequence ID" value="NZ_PXOH01000013.1"/>
</dbReference>
<evidence type="ECO:0000256" key="6">
    <source>
        <dbReference type="ARBA" id="ARBA00023012"/>
    </source>
</evidence>
<dbReference type="SMART" id="SM00387">
    <property type="entry name" value="HATPase_c"/>
    <property type="match status" value="1"/>
</dbReference>
<evidence type="ECO:0000256" key="3">
    <source>
        <dbReference type="ARBA" id="ARBA00022553"/>
    </source>
</evidence>
<dbReference type="EC" id="2.7.13.3" evidence="2"/>
<evidence type="ECO:0000256" key="7">
    <source>
        <dbReference type="SAM" id="Coils"/>
    </source>
</evidence>
<evidence type="ECO:0000256" key="2">
    <source>
        <dbReference type="ARBA" id="ARBA00012438"/>
    </source>
</evidence>
<dbReference type="PANTHER" id="PTHR43711:SF26">
    <property type="entry name" value="SENSOR HISTIDINE KINASE RCSC"/>
    <property type="match status" value="1"/>
</dbReference>
<keyword evidence="7" id="KW-0175">Coiled coil</keyword>
<keyword evidence="5 9" id="KW-0418">Kinase</keyword>
<dbReference type="InterPro" id="IPR003594">
    <property type="entry name" value="HATPase_dom"/>
</dbReference>
<dbReference type="InterPro" id="IPR036097">
    <property type="entry name" value="HisK_dim/P_sf"/>
</dbReference>
<evidence type="ECO:0000313" key="10">
    <source>
        <dbReference type="Proteomes" id="UP000239001"/>
    </source>
</evidence>
<evidence type="ECO:0000259" key="8">
    <source>
        <dbReference type="PROSITE" id="PS50109"/>
    </source>
</evidence>
<gene>
    <name evidence="9" type="ORF">C7H19_12945</name>
</gene>
<dbReference type="Gene3D" id="3.30.565.10">
    <property type="entry name" value="Histidine kinase-like ATPase, C-terminal domain"/>
    <property type="match status" value="1"/>
</dbReference>
<evidence type="ECO:0000313" key="9">
    <source>
        <dbReference type="EMBL" id="PSF36582.1"/>
    </source>
</evidence>